<dbReference type="AlphaFoldDB" id="A0A645JDY8"/>
<name>A0A645JDY8_9ZZZZ</name>
<reference evidence="2" key="1">
    <citation type="submission" date="2019-08" db="EMBL/GenBank/DDBJ databases">
        <authorList>
            <person name="Kucharzyk K."/>
            <person name="Murdoch R.W."/>
            <person name="Higgins S."/>
            <person name="Loffler F."/>
        </authorList>
    </citation>
    <scope>NUCLEOTIDE SEQUENCE</scope>
</reference>
<gene>
    <name evidence="2" type="ORF">SDC9_209684</name>
</gene>
<accession>A0A645JDY8</accession>
<protein>
    <submittedName>
        <fullName evidence="2">Uncharacterized protein</fullName>
    </submittedName>
</protein>
<sequence>MNPVTLVGFFLLGFQLLHFASGLNPNGRTQAALIQDGACLPGTRETQAPYEGHDQITMANPKLSRA</sequence>
<evidence type="ECO:0000256" key="1">
    <source>
        <dbReference type="SAM" id="MobiDB-lite"/>
    </source>
</evidence>
<comment type="caution">
    <text evidence="2">The sequence shown here is derived from an EMBL/GenBank/DDBJ whole genome shotgun (WGS) entry which is preliminary data.</text>
</comment>
<proteinExistence type="predicted"/>
<organism evidence="2">
    <name type="scientific">bioreactor metagenome</name>
    <dbReference type="NCBI Taxonomy" id="1076179"/>
    <lineage>
        <taxon>unclassified sequences</taxon>
        <taxon>metagenomes</taxon>
        <taxon>ecological metagenomes</taxon>
    </lineage>
</organism>
<evidence type="ECO:0000313" key="2">
    <source>
        <dbReference type="EMBL" id="MPN61938.1"/>
    </source>
</evidence>
<feature type="region of interest" description="Disordered" evidence="1">
    <location>
        <begin position="45"/>
        <end position="66"/>
    </location>
</feature>
<dbReference type="EMBL" id="VSSQ01139256">
    <property type="protein sequence ID" value="MPN61938.1"/>
    <property type="molecule type" value="Genomic_DNA"/>
</dbReference>